<feature type="domain" description="Zn(2)-C6 fungal-type" evidence="3">
    <location>
        <begin position="7"/>
        <end position="36"/>
    </location>
</feature>
<name>A0A6A6R3Z2_9PEZI</name>
<dbReference type="CDD" id="cd00067">
    <property type="entry name" value="GAL4"/>
    <property type="match status" value="1"/>
</dbReference>
<dbReference type="OrthoDB" id="10261408at2759"/>
<dbReference type="EMBL" id="MU004185">
    <property type="protein sequence ID" value="KAF2498473.1"/>
    <property type="molecule type" value="Genomic_DNA"/>
</dbReference>
<reference evidence="4" key="1">
    <citation type="journal article" date="2020" name="Stud. Mycol.">
        <title>101 Dothideomycetes genomes: a test case for predicting lifestyles and emergence of pathogens.</title>
        <authorList>
            <person name="Haridas S."/>
            <person name="Albert R."/>
            <person name="Binder M."/>
            <person name="Bloem J."/>
            <person name="Labutti K."/>
            <person name="Salamov A."/>
            <person name="Andreopoulos B."/>
            <person name="Baker S."/>
            <person name="Barry K."/>
            <person name="Bills G."/>
            <person name="Bluhm B."/>
            <person name="Cannon C."/>
            <person name="Castanera R."/>
            <person name="Culley D."/>
            <person name="Daum C."/>
            <person name="Ezra D."/>
            <person name="Gonzalez J."/>
            <person name="Henrissat B."/>
            <person name="Kuo A."/>
            <person name="Liang C."/>
            <person name="Lipzen A."/>
            <person name="Lutzoni F."/>
            <person name="Magnuson J."/>
            <person name="Mondo S."/>
            <person name="Nolan M."/>
            <person name="Ohm R."/>
            <person name="Pangilinan J."/>
            <person name="Park H.-J."/>
            <person name="Ramirez L."/>
            <person name="Alfaro M."/>
            <person name="Sun H."/>
            <person name="Tritt A."/>
            <person name="Yoshinaga Y."/>
            <person name="Zwiers L.-H."/>
            <person name="Turgeon B."/>
            <person name="Goodwin S."/>
            <person name="Spatafora J."/>
            <person name="Crous P."/>
            <person name="Grigoriev I."/>
        </authorList>
    </citation>
    <scope>NUCLEOTIDE SEQUENCE</scope>
    <source>
        <strain evidence="4">CBS 269.34</strain>
    </source>
</reference>
<dbReference type="Proteomes" id="UP000799750">
    <property type="component" value="Unassembled WGS sequence"/>
</dbReference>
<dbReference type="Pfam" id="PF00172">
    <property type="entry name" value="Zn_clus"/>
    <property type="match status" value="1"/>
</dbReference>
<evidence type="ECO:0000313" key="5">
    <source>
        <dbReference type="Proteomes" id="UP000799750"/>
    </source>
</evidence>
<evidence type="ECO:0000259" key="3">
    <source>
        <dbReference type="PROSITE" id="PS50048"/>
    </source>
</evidence>
<dbReference type="PANTHER" id="PTHR38791:SF5">
    <property type="entry name" value="TRANSCRIPTION FACTOR DBAG-RELATED"/>
    <property type="match status" value="1"/>
</dbReference>
<dbReference type="GO" id="GO:0000981">
    <property type="term" value="F:DNA-binding transcription factor activity, RNA polymerase II-specific"/>
    <property type="evidence" value="ECO:0007669"/>
    <property type="project" value="InterPro"/>
</dbReference>
<dbReference type="PROSITE" id="PS50048">
    <property type="entry name" value="ZN2_CY6_FUNGAL_2"/>
    <property type="match status" value="1"/>
</dbReference>
<evidence type="ECO:0000256" key="1">
    <source>
        <dbReference type="ARBA" id="ARBA00023242"/>
    </source>
</evidence>
<protein>
    <recommendedName>
        <fullName evidence="3">Zn(2)-C6 fungal-type domain-containing protein</fullName>
    </recommendedName>
</protein>
<sequence length="582" mass="63811">MPYPSRGCGTCRTRRIKCDGVRPHCTQCTKSSRECSGYEADAGGLPFRSENVYAAGTARRPRDGRDSKSRSLHSSHSKSPKKSPRKRKFPSESLSKSPSEREGQLSSLTGPSSARASSPDIRLEYLQFVRSLNGPLENQAVIYYVRGYIDPALLVDSVADNLGSVLNKPTHVQNSTLELAVLAVSLAVFGRTRRSGAALLTGQEKYTQALGLAKQSVASASKAISDETLMSVMMLASYENIVCDFSARDTLYWRSIHHLKGAMTILSLRRSLNTLSERNLGLDKNIRRQVIRHSLTHGFTVPSYLHNGLEFGEQGLELTFDGYIIRLSQLRAQGITVWESLRNTLSTDPLEHQRLKDSAFNLISEARKLDTELAAWATQIPPDWSYVSQDLPPEAISATGTESSALYYTTTVQVYLNLSHATTWNRYRAARIAANTIMARALQHLQPPPDHPQASVISAQYTLAVATNTAFINAICASVPFVFGRVKLPEDPADTAIEVVKHAPPPEELSARKAFLLSWPLVISAAALGLEEAQRAWLREKIALIGRITGNGQLAASARIDHGVQSPHVDLAALRQGGRSQS</sequence>
<feature type="compositionally biased region" description="Polar residues" evidence="2">
    <location>
        <begin position="104"/>
        <end position="116"/>
    </location>
</feature>
<dbReference type="InterPro" id="IPR053175">
    <property type="entry name" value="DHMBA_Reg_Transcription_Factor"/>
</dbReference>
<evidence type="ECO:0000256" key="2">
    <source>
        <dbReference type="SAM" id="MobiDB-lite"/>
    </source>
</evidence>
<dbReference type="SUPFAM" id="SSF57701">
    <property type="entry name" value="Zn2/Cys6 DNA-binding domain"/>
    <property type="match status" value="1"/>
</dbReference>
<keyword evidence="1" id="KW-0539">Nucleus</keyword>
<evidence type="ECO:0000313" key="4">
    <source>
        <dbReference type="EMBL" id="KAF2498473.1"/>
    </source>
</evidence>
<accession>A0A6A6R3Z2</accession>
<dbReference type="PANTHER" id="PTHR38791">
    <property type="entry name" value="ZN(II)2CYS6 TRANSCRIPTION FACTOR (EUROFUNG)-RELATED-RELATED"/>
    <property type="match status" value="1"/>
</dbReference>
<dbReference type="SMART" id="SM00066">
    <property type="entry name" value="GAL4"/>
    <property type="match status" value="1"/>
</dbReference>
<feature type="compositionally biased region" description="Basic residues" evidence="2">
    <location>
        <begin position="70"/>
        <end position="88"/>
    </location>
</feature>
<dbReference type="PROSITE" id="PS00463">
    <property type="entry name" value="ZN2_CY6_FUNGAL_1"/>
    <property type="match status" value="1"/>
</dbReference>
<dbReference type="GO" id="GO:0008270">
    <property type="term" value="F:zinc ion binding"/>
    <property type="evidence" value="ECO:0007669"/>
    <property type="project" value="InterPro"/>
</dbReference>
<feature type="region of interest" description="Disordered" evidence="2">
    <location>
        <begin position="35"/>
        <end position="116"/>
    </location>
</feature>
<proteinExistence type="predicted"/>
<dbReference type="InterPro" id="IPR001138">
    <property type="entry name" value="Zn2Cys6_DnaBD"/>
</dbReference>
<dbReference type="InterPro" id="IPR036864">
    <property type="entry name" value="Zn2-C6_fun-type_DNA-bd_sf"/>
</dbReference>
<organism evidence="4 5">
    <name type="scientific">Lophium mytilinum</name>
    <dbReference type="NCBI Taxonomy" id="390894"/>
    <lineage>
        <taxon>Eukaryota</taxon>
        <taxon>Fungi</taxon>
        <taxon>Dikarya</taxon>
        <taxon>Ascomycota</taxon>
        <taxon>Pezizomycotina</taxon>
        <taxon>Dothideomycetes</taxon>
        <taxon>Pleosporomycetidae</taxon>
        <taxon>Mytilinidiales</taxon>
        <taxon>Mytilinidiaceae</taxon>
        <taxon>Lophium</taxon>
    </lineage>
</organism>
<feature type="compositionally biased region" description="Basic and acidic residues" evidence="2">
    <location>
        <begin position="60"/>
        <end position="69"/>
    </location>
</feature>
<dbReference type="AlphaFoldDB" id="A0A6A6R3Z2"/>
<keyword evidence="5" id="KW-1185">Reference proteome</keyword>
<gene>
    <name evidence="4" type="ORF">BU16DRAFT_295526</name>
</gene>
<dbReference type="Gene3D" id="4.10.240.10">
    <property type="entry name" value="Zn(2)-C6 fungal-type DNA-binding domain"/>
    <property type="match status" value="1"/>
</dbReference>